<evidence type="ECO:0000256" key="1">
    <source>
        <dbReference type="SAM" id="SignalP"/>
    </source>
</evidence>
<accession>A0A0P7IS24</accession>
<dbReference type="Pfam" id="PF13609">
    <property type="entry name" value="Porin_4"/>
    <property type="match status" value="1"/>
</dbReference>
<dbReference type="InterPro" id="IPR023614">
    <property type="entry name" value="Porin_dom_sf"/>
</dbReference>
<keyword evidence="1" id="KW-0732">Signal</keyword>
<dbReference type="AlphaFoldDB" id="A0A0P7IS24"/>
<keyword evidence="4" id="KW-1185">Reference proteome</keyword>
<evidence type="ECO:0000313" key="3">
    <source>
        <dbReference type="EMBL" id="KPN61633.1"/>
    </source>
</evidence>
<organism evidence="3 4">
    <name type="scientific">Aliiroseovarius crassostreae</name>
    <dbReference type="NCBI Taxonomy" id="154981"/>
    <lineage>
        <taxon>Bacteria</taxon>
        <taxon>Pseudomonadati</taxon>
        <taxon>Pseudomonadota</taxon>
        <taxon>Alphaproteobacteria</taxon>
        <taxon>Rhodobacterales</taxon>
        <taxon>Paracoccaceae</taxon>
        <taxon>Aliiroseovarius</taxon>
    </lineage>
</organism>
<sequence>MKKILIATTALVATTGYAAADINLSGAAAAGFQYFDTDIVEEKVVTHFDYTLTIAMSGETDGGLTFGTDLTITGSDTGTLNGGDLVAYIEGGFGKFSAGNVGSAVDATLGLGDLGFDGLGTDNVAETLVDYNDQGSLMYKGTFGDFAVAASYNMSVDGLDPNVGDKANEFSIAATYNMGDYDFGLGYDERGDTFTVKAGANVSGFDIDALFSKGEVVANTKVKFAGMVLDTTLADTDVTAWGLTAGYTMGATTVTAAYSNADFDGAELDIYGVGVAYDLGGGAKVKGGVASVGFDGGDRTTVADLGITMSF</sequence>
<comment type="caution">
    <text evidence="3">The sequence shown here is derived from an EMBL/GenBank/DDBJ whole genome shotgun (WGS) entry which is preliminary data.</text>
</comment>
<dbReference type="Gene3D" id="2.40.160.10">
    <property type="entry name" value="Porin"/>
    <property type="match status" value="1"/>
</dbReference>
<gene>
    <name evidence="3" type="ORF">AKJ29_03215</name>
</gene>
<dbReference type="STRING" id="154981.AKJ29_03215"/>
<feature type="domain" description="Porin" evidence="2">
    <location>
        <begin position="7"/>
        <end position="296"/>
    </location>
</feature>
<name>A0A0P7IS24_9RHOB</name>
<proteinExistence type="predicted"/>
<dbReference type="InterPro" id="IPR033900">
    <property type="entry name" value="Gram_neg_porin_domain"/>
</dbReference>
<dbReference type="SUPFAM" id="SSF56935">
    <property type="entry name" value="Porins"/>
    <property type="match status" value="1"/>
</dbReference>
<reference evidence="3 4" key="1">
    <citation type="submission" date="2015-09" db="EMBL/GenBank/DDBJ databases">
        <title>Draft genome sequence of Aliiroseovarius crassostreae CV919-312TSm, the causative agent of Roseovarius Oyster Disease (formerly Juvenile Oyster Disease).</title>
        <authorList>
            <person name="Kessner L."/>
            <person name="Spinard E."/>
            <person name="Nelson D."/>
        </authorList>
    </citation>
    <scope>NUCLEOTIDE SEQUENCE [LARGE SCALE GENOMIC DNA]</scope>
    <source>
        <strain evidence="3 4">CV919-312</strain>
    </source>
</reference>
<dbReference type="RefSeq" id="WP_055192964.1">
    <property type="nucleotide sequence ID" value="NZ_FPBS01000006.1"/>
</dbReference>
<dbReference type="EMBL" id="LKBA01000025">
    <property type="protein sequence ID" value="KPN61633.1"/>
    <property type="molecule type" value="Genomic_DNA"/>
</dbReference>
<dbReference type="Proteomes" id="UP000050471">
    <property type="component" value="Unassembled WGS sequence"/>
</dbReference>
<feature type="signal peptide" evidence="1">
    <location>
        <begin position="1"/>
        <end position="20"/>
    </location>
</feature>
<evidence type="ECO:0000259" key="2">
    <source>
        <dbReference type="Pfam" id="PF13609"/>
    </source>
</evidence>
<evidence type="ECO:0000313" key="4">
    <source>
        <dbReference type="Proteomes" id="UP000050471"/>
    </source>
</evidence>
<dbReference type="GO" id="GO:0016020">
    <property type="term" value="C:membrane"/>
    <property type="evidence" value="ECO:0007669"/>
    <property type="project" value="InterPro"/>
</dbReference>
<protein>
    <recommendedName>
        <fullName evidence="2">Porin domain-containing protein</fullName>
    </recommendedName>
</protein>
<feature type="chain" id="PRO_5006139945" description="Porin domain-containing protein" evidence="1">
    <location>
        <begin position="21"/>
        <end position="311"/>
    </location>
</feature>
<dbReference type="GO" id="GO:0015288">
    <property type="term" value="F:porin activity"/>
    <property type="evidence" value="ECO:0007669"/>
    <property type="project" value="InterPro"/>
</dbReference>